<dbReference type="SUPFAM" id="SSF51197">
    <property type="entry name" value="Clavaminate synthase-like"/>
    <property type="match status" value="1"/>
</dbReference>
<feature type="non-terminal residue" evidence="1">
    <location>
        <position position="1"/>
    </location>
</feature>
<evidence type="ECO:0008006" key="2">
    <source>
        <dbReference type="Google" id="ProtNLM"/>
    </source>
</evidence>
<sequence>DFTIDLEVSIGAEKWQFDLHGFLVLKDVISPGRLSQMLRVIDHLMTVDETEIPRPLLRHRQEPCKTHIDHIQYGHRLFDELARDPQIIRVVAGLTFNTPRLFHCNFTHMTRLDVDWYGFHRDNSGFSFPPGFRNPHNDYQAGGGALYCSHLATWVALTDVPEGTGFCLVPGSHKSSFVGPDGLELAHNPPLSITIPMTAGDVIIFSTNLLHDAAPWTEDYPRMNIFQRYQLSVYFNETHKKGYPLEEHKDRISPELYELENMGREEKAVIRHMRAYFTG</sequence>
<dbReference type="InterPro" id="IPR008775">
    <property type="entry name" value="Phytyl_CoA_dOase-like"/>
</dbReference>
<gene>
    <name evidence="1" type="ORF">METZ01_LOCUS279772</name>
</gene>
<dbReference type="Gene3D" id="2.60.120.620">
    <property type="entry name" value="q2cbj1_9rhob like domain"/>
    <property type="match status" value="1"/>
</dbReference>
<name>A0A382KQR3_9ZZZZ</name>
<dbReference type="AlphaFoldDB" id="A0A382KQR3"/>
<reference evidence="1" key="1">
    <citation type="submission" date="2018-05" db="EMBL/GenBank/DDBJ databases">
        <authorList>
            <person name="Lanie J.A."/>
            <person name="Ng W.-L."/>
            <person name="Kazmierczak K.M."/>
            <person name="Andrzejewski T.M."/>
            <person name="Davidsen T.M."/>
            <person name="Wayne K.J."/>
            <person name="Tettelin H."/>
            <person name="Glass J.I."/>
            <person name="Rusch D."/>
            <person name="Podicherti R."/>
            <person name="Tsui H.-C.T."/>
            <person name="Winkler M.E."/>
        </authorList>
    </citation>
    <scope>NUCLEOTIDE SEQUENCE</scope>
</reference>
<proteinExistence type="predicted"/>
<protein>
    <recommendedName>
        <fullName evidence="2">Phytanoyl-CoA dioxygenase family protein</fullName>
    </recommendedName>
</protein>
<organism evidence="1">
    <name type="scientific">marine metagenome</name>
    <dbReference type="NCBI Taxonomy" id="408172"/>
    <lineage>
        <taxon>unclassified sequences</taxon>
        <taxon>metagenomes</taxon>
        <taxon>ecological metagenomes</taxon>
    </lineage>
</organism>
<dbReference type="EMBL" id="UINC01082289">
    <property type="protein sequence ID" value="SVC26918.1"/>
    <property type="molecule type" value="Genomic_DNA"/>
</dbReference>
<dbReference type="Pfam" id="PF05721">
    <property type="entry name" value="PhyH"/>
    <property type="match status" value="1"/>
</dbReference>
<evidence type="ECO:0000313" key="1">
    <source>
        <dbReference type="EMBL" id="SVC26918.1"/>
    </source>
</evidence>
<accession>A0A382KQR3</accession>